<organism evidence="1 2">
    <name type="scientific">Pseudidiomarina woesei</name>
    <dbReference type="NCBI Taxonomy" id="1381080"/>
    <lineage>
        <taxon>Bacteria</taxon>
        <taxon>Pseudomonadati</taxon>
        <taxon>Pseudomonadota</taxon>
        <taxon>Gammaproteobacteria</taxon>
        <taxon>Alteromonadales</taxon>
        <taxon>Idiomarinaceae</taxon>
        <taxon>Pseudidiomarina</taxon>
    </lineage>
</organism>
<accession>A0A0K6HB45</accession>
<evidence type="ECO:0000313" key="2">
    <source>
        <dbReference type="Proteomes" id="UP000182598"/>
    </source>
</evidence>
<name>A0A0K6HB45_9GAMM</name>
<evidence type="ECO:0000313" key="1">
    <source>
        <dbReference type="EMBL" id="CUA88224.1"/>
    </source>
</evidence>
<dbReference type="OrthoDB" id="9785445at2"/>
<proteinExistence type="predicted"/>
<dbReference type="Proteomes" id="UP000182598">
    <property type="component" value="Unassembled WGS sequence"/>
</dbReference>
<keyword evidence="2" id="KW-1185">Reference proteome</keyword>
<gene>
    <name evidence="1" type="ORF">Ga0061064_2108</name>
</gene>
<dbReference type="EMBL" id="CYHB01000008">
    <property type="protein sequence ID" value="CUA88224.1"/>
    <property type="molecule type" value="Genomic_DNA"/>
</dbReference>
<reference evidence="2" key="1">
    <citation type="submission" date="2015-08" db="EMBL/GenBank/DDBJ databases">
        <authorList>
            <person name="Varghese N."/>
        </authorList>
    </citation>
    <scope>NUCLEOTIDE SEQUENCE [LARGE SCALE GENOMIC DNA]</scope>
    <source>
        <strain evidence="2">DSM 27808</strain>
    </source>
</reference>
<dbReference type="AlphaFoldDB" id="A0A0K6HB45"/>
<evidence type="ECO:0008006" key="3">
    <source>
        <dbReference type="Google" id="ProtNLM"/>
    </source>
</evidence>
<dbReference type="RefSeq" id="WP_055439748.1">
    <property type="nucleotide sequence ID" value="NZ_CYHB01000008.1"/>
</dbReference>
<protein>
    <recommendedName>
        <fullName evidence="3">Cytochrome oxidase Cu insertion factor, SCO1/SenC/PrrC family</fullName>
    </recommendedName>
</protein>
<sequence length="180" mass="19244">MSNVKKSRATLIGVVLAFLIPVIGAKLVLDQNWYQGAVTNKGTMLVPPLELKELNALLPEGWRVALRDDGACGAACIQALYAMNQLDVALGKETDRVAPVLISAQPSSLDLSNVPLITAISDAALSQAINAVPAHHLMIIDPLGNVVLHYATFADEEKMRAEAKNLLADLRTLLKLSKIG</sequence>